<dbReference type="InterPro" id="IPR009297">
    <property type="entry name" value="DUF952"/>
</dbReference>
<name>A0ABU5QKR0_9BACT</name>
<proteinExistence type="predicted"/>
<dbReference type="Proteomes" id="UP001304671">
    <property type="component" value="Unassembled WGS sequence"/>
</dbReference>
<reference evidence="1 2" key="1">
    <citation type="submission" date="2023-12" db="EMBL/GenBank/DDBJ databases">
        <title>Novel species of the genus Arcicella isolated from rivers.</title>
        <authorList>
            <person name="Lu H."/>
        </authorList>
    </citation>
    <scope>NUCLEOTIDE SEQUENCE [LARGE SCALE GENOMIC DNA]</scope>
    <source>
        <strain evidence="1 2">LMG 21963</strain>
    </source>
</reference>
<evidence type="ECO:0000313" key="1">
    <source>
        <dbReference type="EMBL" id="MEA5257525.1"/>
    </source>
</evidence>
<dbReference type="PANTHER" id="PTHR34129">
    <property type="entry name" value="BLR1139 PROTEIN"/>
    <property type="match status" value="1"/>
</dbReference>
<dbReference type="Gene3D" id="3.20.170.20">
    <property type="entry name" value="Protein of unknown function DUF952"/>
    <property type="match status" value="1"/>
</dbReference>
<dbReference type="RefSeq" id="WP_309920560.1">
    <property type="nucleotide sequence ID" value="NZ_JAYFUL010000008.1"/>
</dbReference>
<dbReference type="EMBL" id="JAYFUL010000008">
    <property type="protein sequence ID" value="MEA5257525.1"/>
    <property type="molecule type" value="Genomic_DNA"/>
</dbReference>
<accession>A0ABU5QKR0</accession>
<comment type="caution">
    <text evidence="1">The sequence shown here is derived from an EMBL/GenBank/DDBJ whole genome shotgun (WGS) entry which is preliminary data.</text>
</comment>
<gene>
    <name evidence="1" type="ORF">VB264_07010</name>
</gene>
<dbReference type="PANTHER" id="PTHR34129:SF1">
    <property type="entry name" value="DUF952 DOMAIN-CONTAINING PROTEIN"/>
    <property type="match status" value="1"/>
</dbReference>
<organism evidence="1 2">
    <name type="scientific">Arcicella aquatica</name>
    <dbReference type="NCBI Taxonomy" id="217141"/>
    <lineage>
        <taxon>Bacteria</taxon>
        <taxon>Pseudomonadati</taxon>
        <taxon>Bacteroidota</taxon>
        <taxon>Cytophagia</taxon>
        <taxon>Cytophagales</taxon>
        <taxon>Flectobacillaceae</taxon>
        <taxon>Arcicella</taxon>
    </lineage>
</organism>
<dbReference type="Pfam" id="PF06108">
    <property type="entry name" value="DUF952"/>
    <property type="match status" value="1"/>
</dbReference>
<protein>
    <submittedName>
        <fullName evidence="1">DUF952 domain-containing protein</fullName>
    </submittedName>
</protein>
<keyword evidence="2" id="KW-1185">Reference proteome</keyword>
<sequence length="112" mass="12911">MKPTLYHIVSPEWWAEFSDLDYYESETLSVEKFIHLSTSGQVQGTLNNYFVGKAQLLLLHLDMDKLSAELRFETVRNADTFPHLYGRLNKDAILKVEELLPNPDGTFTFTAK</sequence>
<evidence type="ECO:0000313" key="2">
    <source>
        <dbReference type="Proteomes" id="UP001304671"/>
    </source>
</evidence>
<dbReference type="SUPFAM" id="SSF56399">
    <property type="entry name" value="ADP-ribosylation"/>
    <property type="match status" value="1"/>
</dbReference>